<comment type="caution">
    <text evidence="8">The sequence shown here is derived from an EMBL/GenBank/DDBJ whole genome shotgun (WGS) entry which is preliminary data.</text>
</comment>
<organism evidence="8 9">
    <name type="scientific">Colletotrichum zoysiae</name>
    <dbReference type="NCBI Taxonomy" id="1216348"/>
    <lineage>
        <taxon>Eukaryota</taxon>
        <taxon>Fungi</taxon>
        <taxon>Dikarya</taxon>
        <taxon>Ascomycota</taxon>
        <taxon>Pezizomycotina</taxon>
        <taxon>Sordariomycetes</taxon>
        <taxon>Hypocreomycetidae</taxon>
        <taxon>Glomerellales</taxon>
        <taxon>Glomerellaceae</taxon>
        <taxon>Colletotrichum</taxon>
        <taxon>Colletotrichum graminicola species complex</taxon>
    </lineage>
</organism>
<evidence type="ECO:0000256" key="4">
    <source>
        <dbReference type="ARBA" id="ARBA00017063"/>
    </source>
</evidence>
<gene>
    <name evidence="8" type="ORF">LX32DRAFT_340845</name>
</gene>
<evidence type="ECO:0000256" key="2">
    <source>
        <dbReference type="ARBA" id="ARBA00004496"/>
    </source>
</evidence>
<dbReference type="Proteomes" id="UP001232148">
    <property type="component" value="Unassembled WGS sequence"/>
</dbReference>
<evidence type="ECO:0000256" key="6">
    <source>
        <dbReference type="ARBA" id="ARBA00023242"/>
    </source>
</evidence>
<keyword evidence="6" id="KW-0539">Nucleus</keyword>
<feature type="region of interest" description="Disordered" evidence="7">
    <location>
        <begin position="95"/>
        <end position="117"/>
    </location>
</feature>
<dbReference type="CDD" id="cd11693">
    <property type="entry name" value="HRI1_C_like"/>
    <property type="match status" value="1"/>
</dbReference>
<evidence type="ECO:0000313" key="9">
    <source>
        <dbReference type="Proteomes" id="UP001232148"/>
    </source>
</evidence>
<evidence type="ECO:0000256" key="5">
    <source>
        <dbReference type="ARBA" id="ARBA00022490"/>
    </source>
</evidence>
<keyword evidence="9" id="KW-1185">Reference proteome</keyword>
<dbReference type="InterPro" id="IPR043047">
    <property type="entry name" value="Hri1_N_sf"/>
</dbReference>
<comment type="subcellular location">
    <subcellularLocation>
        <location evidence="2">Cytoplasm</location>
    </subcellularLocation>
    <subcellularLocation>
        <location evidence="1">Nucleus</location>
    </subcellularLocation>
</comment>
<dbReference type="GO" id="GO:0005737">
    <property type="term" value="C:cytoplasm"/>
    <property type="evidence" value="ECO:0007669"/>
    <property type="project" value="UniProtKB-SubCell"/>
</dbReference>
<name>A0AAD9HT81_9PEZI</name>
<dbReference type="AlphaFoldDB" id="A0AAD9HT81"/>
<evidence type="ECO:0000256" key="3">
    <source>
        <dbReference type="ARBA" id="ARBA00005229"/>
    </source>
</evidence>
<evidence type="ECO:0000256" key="7">
    <source>
        <dbReference type="SAM" id="MobiDB-lite"/>
    </source>
</evidence>
<evidence type="ECO:0000313" key="8">
    <source>
        <dbReference type="EMBL" id="KAK2034846.1"/>
    </source>
</evidence>
<dbReference type="InterPro" id="IPR038744">
    <property type="entry name" value="Hri1_N"/>
</dbReference>
<dbReference type="GO" id="GO:0005634">
    <property type="term" value="C:nucleus"/>
    <property type="evidence" value="ECO:0007669"/>
    <property type="project" value="UniProtKB-SubCell"/>
</dbReference>
<keyword evidence="5" id="KW-0963">Cytoplasm</keyword>
<proteinExistence type="inferred from homology"/>
<dbReference type="Gene3D" id="2.40.128.320">
    <property type="entry name" value="Protein HRI1, N-terminal domain"/>
    <property type="match status" value="1"/>
</dbReference>
<evidence type="ECO:0000256" key="1">
    <source>
        <dbReference type="ARBA" id="ARBA00004123"/>
    </source>
</evidence>
<sequence length="259" mass="28053">MGSISFREHIRWIPDEASEPTSTIVLTSPQRRFVDLRILKSPPPADDAPTTHGIERLEWGIAGTSSSSLRDGGGGDGIQVRHSRWEHWIDSRTTEPENAADEGDMYDQPGGLTLEKGRMVNPATGAETDYEELWRDIDPVPVPVASAAAAAAAAAAGGGEEEEEAGKGVSCIVLRFEDYPTRARGLVVWLGRFCQGISRVGEDVAAQRWEWKGDEGWKRTARIGARELPCEALLKTGAPLSVGAHVVNEGLVWDVLESS</sequence>
<dbReference type="EMBL" id="MU842812">
    <property type="protein sequence ID" value="KAK2034846.1"/>
    <property type="molecule type" value="Genomic_DNA"/>
</dbReference>
<comment type="similarity">
    <text evidence="3">Belongs to the HRI1 family.</text>
</comment>
<dbReference type="InterPro" id="IPR031818">
    <property type="entry name" value="Hri1"/>
</dbReference>
<reference evidence="8" key="1">
    <citation type="submission" date="2021-06" db="EMBL/GenBank/DDBJ databases">
        <title>Comparative genomics, transcriptomics and evolutionary studies reveal genomic signatures of adaptation to plant cell wall in hemibiotrophic fungi.</title>
        <authorList>
            <consortium name="DOE Joint Genome Institute"/>
            <person name="Baroncelli R."/>
            <person name="Diaz J.F."/>
            <person name="Benocci T."/>
            <person name="Peng M."/>
            <person name="Battaglia E."/>
            <person name="Haridas S."/>
            <person name="Andreopoulos W."/>
            <person name="Labutti K."/>
            <person name="Pangilinan J."/>
            <person name="Floch G.L."/>
            <person name="Makela M.R."/>
            <person name="Henrissat B."/>
            <person name="Grigoriev I.V."/>
            <person name="Crouch J.A."/>
            <person name="De Vries R.P."/>
            <person name="Sukno S.A."/>
            <person name="Thon M.R."/>
        </authorList>
    </citation>
    <scope>NUCLEOTIDE SEQUENCE</scope>
    <source>
        <strain evidence="8">MAFF235873</strain>
    </source>
</reference>
<protein>
    <recommendedName>
        <fullName evidence="4">Protein HRI1</fullName>
    </recommendedName>
</protein>
<dbReference type="Pfam" id="PF16815">
    <property type="entry name" value="HRI1"/>
    <property type="match status" value="1"/>
</dbReference>
<dbReference type="CDD" id="cd11692">
    <property type="entry name" value="HRI1_N_like"/>
    <property type="match status" value="1"/>
</dbReference>
<accession>A0AAD9HT81</accession>